<dbReference type="AlphaFoldDB" id="A0A1Y2IE85"/>
<sequence>MATYADSEPGPSNPGSVALTKPAVSPQNDPLQPPYSHGMEANATPSHTLVGPTTSRDGSSSNGSHPLQANLTGRSRYVAVLMDWQEAEDHDLPPPYRPQPSANHVRQPIRTADALENGVVP</sequence>
<dbReference type="Proteomes" id="UP000193067">
    <property type="component" value="Unassembled WGS sequence"/>
</dbReference>
<protein>
    <submittedName>
        <fullName evidence="2">Uncharacterized protein</fullName>
    </submittedName>
</protein>
<feature type="region of interest" description="Disordered" evidence="1">
    <location>
        <begin position="1"/>
        <end position="71"/>
    </location>
</feature>
<reference evidence="2 3" key="1">
    <citation type="journal article" date="2015" name="Biotechnol. Biofuels">
        <title>Enhanced degradation of softwood versus hardwood by the white-rot fungus Pycnoporus coccineus.</title>
        <authorList>
            <person name="Couturier M."/>
            <person name="Navarro D."/>
            <person name="Chevret D."/>
            <person name="Henrissat B."/>
            <person name="Piumi F."/>
            <person name="Ruiz-Duenas F.J."/>
            <person name="Martinez A.T."/>
            <person name="Grigoriev I.V."/>
            <person name="Riley R."/>
            <person name="Lipzen A."/>
            <person name="Berrin J.G."/>
            <person name="Master E.R."/>
            <person name="Rosso M.N."/>
        </authorList>
    </citation>
    <scope>NUCLEOTIDE SEQUENCE [LARGE SCALE GENOMIC DNA]</scope>
    <source>
        <strain evidence="2 3">BRFM310</strain>
    </source>
</reference>
<keyword evidence="3" id="KW-1185">Reference proteome</keyword>
<evidence type="ECO:0000313" key="2">
    <source>
        <dbReference type="EMBL" id="OSC98832.1"/>
    </source>
</evidence>
<feature type="region of interest" description="Disordered" evidence="1">
    <location>
        <begin position="89"/>
        <end position="121"/>
    </location>
</feature>
<organism evidence="2 3">
    <name type="scientific">Trametes coccinea (strain BRFM310)</name>
    <name type="common">Pycnoporus coccineus</name>
    <dbReference type="NCBI Taxonomy" id="1353009"/>
    <lineage>
        <taxon>Eukaryota</taxon>
        <taxon>Fungi</taxon>
        <taxon>Dikarya</taxon>
        <taxon>Basidiomycota</taxon>
        <taxon>Agaricomycotina</taxon>
        <taxon>Agaricomycetes</taxon>
        <taxon>Polyporales</taxon>
        <taxon>Polyporaceae</taxon>
        <taxon>Trametes</taxon>
    </lineage>
</organism>
<accession>A0A1Y2IE85</accession>
<feature type="compositionally biased region" description="Polar residues" evidence="1">
    <location>
        <begin position="43"/>
        <end position="71"/>
    </location>
</feature>
<dbReference type="EMBL" id="KZ084134">
    <property type="protein sequence ID" value="OSC98832.1"/>
    <property type="molecule type" value="Genomic_DNA"/>
</dbReference>
<name>A0A1Y2IE85_TRAC3</name>
<evidence type="ECO:0000313" key="3">
    <source>
        <dbReference type="Proteomes" id="UP000193067"/>
    </source>
</evidence>
<gene>
    <name evidence="2" type="ORF">PYCCODRAFT_1438984</name>
</gene>
<evidence type="ECO:0000256" key="1">
    <source>
        <dbReference type="SAM" id="MobiDB-lite"/>
    </source>
</evidence>
<proteinExistence type="predicted"/>